<reference evidence="11 12" key="1">
    <citation type="submission" date="2019-07" db="EMBL/GenBank/DDBJ databases">
        <title>Genomics analysis of Aphanomyces spp. identifies a new class of oomycete effector associated with host adaptation.</title>
        <authorList>
            <person name="Gaulin E."/>
        </authorList>
    </citation>
    <scope>NUCLEOTIDE SEQUENCE [LARGE SCALE GENOMIC DNA]</scope>
    <source>
        <strain evidence="11 12">ATCC 201684</strain>
    </source>
</reference>
<evidence type="ECO:0000313" key="11">
    <source>
        <dbReference type="EMBL" id="KAF0737380.1"/>
    </source>
</evidence>
<dbReference type="AlphaFoldDB" id="A0A6G0XBB4"/>
<sequence>MVRYSTARLLYKIDTFISTKKGQTVMLVSFGLFLMTVSGLFFSLLPHGTHIEVEAETDLGIEEGSGSGSTSDTLRSLVAFSQVETTPTPADSTSSSSGSSTEGETHSSEHASIIASIWECWLFISDPGAQGEQVEWNKRIFAFFVSVIGMMYFFVIIGFVVDSIRDKMEDLKKGRSNVIEKNHSLLLGWSDKSVALIKQLCLANESEGGGIIVILADMEKEHIETELESQIDEHEYHKTKVVVRSGSPLLVSDLKKVSAHTARSITIMATSMDADKSDAACLRIILGLRGLFQLQGHVVAEVRDIDNEPLVHLVGGSIVETLVSHDIIGRLILLSARSPGLSRVYNSVLGFDGDEFYCKAWPEVVGVAFRDLIPRFPAAAPIGVKTAKGKVVIKPALDYIIQPGDEIIVLAEDNDTYKAEEPVVIPPVAIPAVAPKDKVKEKILVCGWRRDVQDMLVLLDNFLEPGSEVHLVNDLTMDEREEFLTQGGVDMERFENCSFLHFVGNTSVRRYLEPLPLETYTSIMVLCDFQRELDVLNSDSHSLATVLLVRSLQKQRKYKLKESLFGPRICTAIDRWTRHASNKCPCITEILDPRTQKTVVANSTISGHSDFVMSNELISCMLAMISESREVKQILSKLLSPHSNTFMVQPSSRYLTSPTEILSYFQMSMRVLHANELLVGYISKRDKNAPAVLNPKDKTKPIRWRNLDLIVIAGGSALGDRTTDIKRAVVEQIEDSVRRNRGSILARQMSVDDKTVGVVASNPIEAFATTRKSVTYRVLVKPGPGGHKMPKFDADIQLTPEVRHKLMRLNDEVQRFLAKYSSALTES</sequence>
<feature type="compositionally biased region" description="Low complexity" evidence="8">
    <location>
        <begin position="84"/>
        <end position="102"/>
    </location>
</feature>
<evidence type="ECO:0000256" key="8">
    <source>
        <dbReference type="SAM" id="MobiDB-lite"/>
    </source>
</evidence>
<dbReference type="GO" id="GO:0006813">
    <property type="term" value="P:potassium ion transport"/>
    <property type="evidence" value="ECO:0007669"/>
    <property type="project" value="InterPro"/>
</dbReference>
<dbReference type="InterPro" id="IPR010420">
    <property type="entry name" value="CASTOR/POLLUX/SYM8_dom"/>
</dbReference>
<dbReference type="PANTHER" id="PTHR31563">
    <property type="entry name" value="ION CHANNEL POLLUX-RELATED"/>
    <property type="match status" value="1"/>
</dbReference>
<keyword evidence="5 9" id="KW-1133">Transmembrane helix</keyword>
<dbReference type="Gene3D" id="3.40.50.720">
    <property type="entry name" value="NAD(P)-binding Rossmann-like Domain"/>
    <property type="match status" value="1"/>
</dbReference>
<dbReference type="Proteomes" id="UP000481153">
    <property type="component" value="Unassembled WGS sequence"/>
</dbReference>
<dbReference type="GO" id="GO:0012505">
    <property type="term" value="C:endomembrane system"/>
    <property type="evidence" value="ECO:0007669"/>
    <property type="project" value="UniProtKB-SubCell"/>
</dbReference>
<evidence type="ECO:0000256" key="3">
    <source>
        <dbReference type="ARBA" id="ARBA00022448"/>
    </source>
</evidence>
<feature type="transmembrane region" description="Helical" evidence="9">
    <location>
        <begin position="140"/>
        <end position="161"/>
    </location>
</feature>
<evidence type="ECO:0000256" key="1">
    <source>
        <dbReference type="ARBA" id="ARBA00004127"/>
    </source>
</evidence>
<keyword evidence="3" id="KW-0813">Transport</keyword>
<comment type="subcellular location">
    <subcellularLocation>
        <location evidence="1">Endomembrane system</location>
        <topology evidence="1">Multi-pass membrane protein</topology>
    </subcellularLocation>
</comment>
<evidence type="ECO:0000256" key="7">
    <source>
        <dbReference type="ARBA" id="ARBA00023136"/>
    </source>
</evidence>
<dbReference type="EMBL" id="VJMJ01000084">
    <property type="protein sequence ID" value="KAF0737380.1"/>
    <property type="molecule type" value="Genomic_DNA"/>
</dbReference>
<evidence type="ECO:0000256" key="2">
    <source>
        <dbReference type="ARBA" id="ARBA00008577"/>
    </source>
</evidence>
<feature type="domain" description="RCK N-terminal" evidence="10">
    <location>
        <begin position="181"/>
        <end position="323"/>
    </location>
</feature>
<evidence type="ECO:0000256" key="4">
    <source>
        <dbReference type="ARBA" id="ARBA00022692"/>
    </source>
</evidence>
<comment type="caution">
    <text evidence="11">The sequence shown here is derived from an EMBL/GenBank/DDBJ whole genome shotgun (WGS) entry which is preliminary data.</text>
</comment>
<gene>
    <name evidence="11" type="ORF">Ae201684_006546</name>
</gene>
<dbReference type="InterPro" id="IPR003148">
    <property type="entry name" value="RCK_N"/>
</dbReference>
<keyword evidence="7 9" id="KW-0472">Membrane</keyword>
<keyword evidence="6" id="KW-0406">Ion transport</keyword>
<evidence type="ECO:0000256" key="6">
    <source>
        <dbReference type="ARBA" id="ARBA00023065"/>
    </source>
</evidence>
<keyword evidence="12" id="KW-1185">Reference proteome</keyword>
<comment type="similarity">
    <text evidence="2">Belongs to the castor/pollux (TC 1.A.1.23) family.</text>
</comment>
<evidence type="ECO:0000256" key="5">
    <source>
        <dbReference type="ARBA" id="ARBA00022989"/>
    </source>
</evidence>
<dbReference type="PANTHER" id="PTHR31563:SF10">
    <property type="entry name" value="ION CHANNEL POLLUX-RELATED"/>
    <property type="match status" value="1"/>
</dbReference>
<evidence type="ECO:0000313" key="12">
    <source>
        <dbReference type="Proteomes" id="UP000481153"/>
    </source>
</evidence>
<proteinExistence type="inferred from homology"/>
<dbReference type="PROSITE" id="PS51201">
    <property type="entry name" value="RCK_N"/>
    <property type="match status" value="1"/>
</dbReference>
<keyword evidence="4 9" id="KW-0812">Transmembrane</keyword>
<evidence type="ECO:0000256" key="9">
    <source>
        <dbReference type="SAM" id="Phobius"/>
    </source>
</evidence>
<dbReference type="InterPro" id="IPR044849">
    <property type="entry name" value="CASTOR/POLLUX/SYM8-like"/>
</dbReference>
<dbReference type="Pfam" id="PF06241">
    <property type="entry name" value="Castor_Poll_mid"/>
    <property type="match status" value="1"/>
</dbReference>
<accession>A0A6G0XBB4</accession>
<protein>
    <recommendedName>
        <fullName evidence="10">RCK N-terminal domain-containing protein</fullName>
    </recommendedName>
</protein>
<dbReference type="VEuPathDB" id="FungiDB:AeMF1_021747"/>
<evidence type="ECO:0000259" key="10">
    <source>
        <dbReference type="PROSITE" id="PS51201"/>
    </source>
</evidence>
<feature type="transmembrane region" description="Helical" evidence="9">
    <location>
        <begin position="25"/>
        <end position="45"/>
    </location>
</feature>
<organism evidence="11 12">
    <name type="scientific">Aphanomyces euteiches</name>
    <dbReference type="NCBI Taxonomy" id="100861"/>
    <lineage>
        <taxon>Eukaryota</taxon>
        <taxon>Sar</taxon>
        <taxon>Stramenopiles</taxon>
        <taxon>Oomycota</taxon>
        <taxon>Saprolegniomycetes</taxon>
        <taxon>Saprolegniales</taxon>
        <taxon>Verrucalvaceae</taxon>
        <taxon>Aphanomyces</taxon>
    </lineage>
</organism>
<name>A0A6G0XBB4_9STRA</name>
<feature type="region of interest" description="Disordered" evidence="8">
    <location>
        <begin position="84"/>
        <end position="105"/>
    </location>
</feature>